<comment type="subcellular location">
    <subcellularLocation>
        <location evidence="1">Membrane</location>
    </subcellularLocation>
</comment>
<dbReference type="OrthoDB" id="8482111at2"/>
<dbReference type="GO" id="GO:0016020">
    <property type="term" value="C:membrane"/>
    <property type="evidence" value="ECO:0007669"/>
    <property type="project" value="UniProtKB-SubCell"/>
</dbReference>
<dbReference type="PROSITE" id="PS50885">
    <property type="entry name" value="HAMP"/>
    <property type="match status" value="2"/>
</dbReference>
<keyword evidence="10" id="KW-1185">Reference proteome</keyword>
<proteinExistence type="inferred from homology"/>
<dbReference type="SUPFAM" id="SSF158472">
    <property type="entry name" value="HAMP domain-like"/>
    <property type="match status" value="1"/>
</dbReference>
<feature type="domain" description="HAMP" evidence="8">
    <location>
        <begin position="210"/>
        <end position="263"/>
    </location>
</feature>
<feature type="transmembrane region" description="Helical" evidence="6">
    <location>
        <begin position="12"/>
        <end position="32"/>
    </location>
</feature>
<gene>
    <name evidence="9" type="ORF">FAA97_11235</name>
</gene>
<dbReference type="PANTHER" id="PTHR43531">
    <property type="entry name" value="PROTEIN ICFG"/>
    <property type="match status" value="1"/>
</dbReference>
<dbReference type="PANTHER" id="PTHR43531:SF11">
    <property type="entry name" value="METHYL-ACCEPTING CHEMOTAXIS PROTEIN 3"/>
    <property type="match status" value="1"/>
</dbReference>
<dbReference type="RefSeq" id="WP_136598616.1">
    <property type="nucleotide sequence ID" value="NZ_STGV01000003.1"/>
</dbReference>
<evidence type="ECO:0000256" key="3">
    <source>
        <dbReference type="ARBA" id="ARBA00029447"/>
    </source>
</evidence>
<keyword evidence="2" id="KW-0145">Chemotaxis</keyword>
<dbReference type="Gene3D" id="6.10.340.10">
    <property type="match status" value="1"/>
</dbReference>
<dbReference type="PROSITE" id="PS50111">
    <property type="entry name" value="CHEMOTAXIS_TRANSDUC_2"/>
    <property type="match status" value="1"/>
</dbReference>
<reference evidence="9 10" key="1">
    <citation type="submission" date="2019-04" db="EMBL/GenBank/DDBJ databases">
        <title>Genome sequence of strain shin9-1.</title>
        <authorList>
            <person name="Gao J."/>
            <person name="Sun J."/>
        </authorList>
    </citation>
    <scope>NUCLEOTIDE SEQUENCE [LARGE SCALE GENOMIC DNA]</scope>
    <source>
        <strain evidence="10">shin9-1</strain>
    </source>
</reference>
<feature type="transmembrane region" description="Helical" evidence="6">
    <location>
        <begin position="188"/>
        <end position="209"/>
    </location>
</feature>
<evidence type="ECO:0000256" key="1">
    <source>
        <dbReference type="ARBA" id="ARBA00004370"/>
    </source>
</evidence>
<evidence type="ECO:0000313" key="10">
    <source>
        <dbReference type="Proteomes" id="UP000308828"/>
    </source>
</evidence>
<dbReference type="GO" id="GO:0006935">
    <property type="term" value="P:chemotaxis"/>
    <property type="evidence" value="ECO:0007669"/>
    <property type="project" value="UniProtKB-KW"/>
</dbReference>
<dbReference type="EMBL" id="STGV01000003">
    <property type="protein sequence ID" value="THV23174.1"/>
    <property type="molecule type" value="Genomic_DNA"/>
</dbReference>
<sequence length="608" mass="63780">MKLNNLSLSHKLILTFCTIMAGCFLASLVVFVQAYNAKLLLVEQDIADRIDSQLETATGAMSEQIARHQAYLLSADNAERAASAVAYAGLVSALDNAAPLAADDAALTGAFERMRAAAARYRQAVIEPQTVSLAEGKAAEEVAKLGAADRAGAVDGFRKAATDAKAALSATVVAVKAKLQTAHASLEIALILGAVVAGIFAVGLIWLLARSIVTPITGMTNAMGKLAAGDHAVEVPAVERGDEVGRMAKAVLVFKEAAIESARMSEERRAMREEVETERQRTETEKAREADEVQFAMAELAGGLAALATGDVVVRLQRPFAERLDSLRGNFNDALSKLQEALRSVGANAHAINAGAAEIRAAVDDLARRTEQQAASVEETAGAVEQVTATVRDTTKRAEDVGQLVESTRMGAERSGQVVRNAVTAMNEIEASSQSISSIIGVIEDIAFQTNLLALNAGVEAARAGDAGKGFAVVAQEVRELAQRSANAAREIKALISRSSAQVGSGVALVGETGAELEKIVAAVQEISRHVQAIVTAAREQSSGLQEINIAVSAMDKGTQQNAAMVEEQTAASHTLASEAAALDRLLAQFRLREEAARNASLRSQRAA</sequence>
<dbReference type="SMART" id="SM00304">
    <property type="entry name" value="HAMP"/>
    <property type="match status" value="1"/>
</dbReference>
<evidence type="ECO:0000259" key="7">
    <source>
        <dbReference type="PROSITE" id="PS50111"/>
    </source>
</evidence>
<dbReference type="FunFam" id="1.10.287.950:FF:000001">
    <property type="entry name" value="Methyl-accepting chemotaxis sensory transducer"/>
    <property type="match status" value="1"/>
</dbReference>
<evidence type="ECO:0000259" key="8">
    <source>
        <dbReference type="PROSITE" id="PS50885"/>
    </source>
</evidence>
<accession>A0A4S8P5T6</accession>
<feature type="domain" description="HAMP" evidence="8">
    <location>
        <begin position="291"/>
        <end position="343"/>
    </location>
</feature>
<name>A0A4S8P5T6_9HYPH</name>
<keyword evidence="6" id="KW-1133">Transmembrane helix</keyword>
<dbReference type="SMART" id="SM00283">
    <property type="entry name" value="MA"/>
    <property type="match status" value="1"/>
</dbReference>
<evidence type="ECO:0000256" key="6">
    <source>
        <dbReference type="SAM" id="Phobius"/>
    </source>
</evidence>
<organism evidence="9 10">
    <name type="scientific">Peteryoungia ipomoeae</name>
    <dbReference type="NCBI Taxonomy" id="1210932"/>
    <lineage>
        <taxon>Bacteria</taxon>
        <taxon>Pseudomonadati</taxon>
        <taxon>Pseudomonadota</taxon>
        <taxon>Alphaproteobacteria</taxon>
        <taxon>Hyphomicrobiales</taxon>
        <taxon>Rhizobiaceae</taxon>
        <taxon>Peteryoungia</taxon>
    </lineage>
</organism>
<comment type="caution">
    <text evidence="9">The sequence shown here is derived from an EMBL/GenBank/DDBJ whole genome shotgun (WGS) entry which is preliminary data.</text>
</comment>
<feature type="region of interest" description="Disordered" evidence="5">
    <location>
        <begin position="268"/>
        <end position="288"/>
    </location>
</feature>
<dbReference type="PRINTS" id="PR00260">
    <property type="entry name" value="CHEMTRNSDUCR"/>
</dbReference>
<comment type="similarity">
    <text evidence="3">Belongs to the methyl-accepting chemotaxis (MCP) protein family.</text>
</comment>
<evidence type="ECO:0000256" key="5">
    <source>
        <dbReference type="SAM" id="MobiDB-lite"/>
    </source>
</evidence>
<evidence type="ECO:0000256" key="2">
    <source>
        <dbReference type="ARBA" id="ARBA00022500"/>
    </source>
</evidence>
<feature type="domain" description="Methyl-accepting transducer" evidence="7">
    <location>
        <begin position="348"/>
        <end position="577"/>
    </location>
</feature>
<dbReference type="SUPFAM" id="SSF58104">
    <property type="entry name" value="Methyl-accepting chemotaxis protein (MCP) signaling domain"/>
    <property type="match status" value="1"/>
</dbReference>
<dbReference type="Pfam" id="PF00015">
    <property type="entry name" value="MCPsignal"/>
    <property type="match status" value="1"/>
</dbReference>
<dbReference type="GO" id="GO:0007165">
    <property type="term" value="P:signal transduction"/>
    <property type="evidence" value="ECO:0007669"/>
    <property type="project" value="UniProtKB-KW"/>
</dbReference>
<keyword evidence="6" id="KW-0812">Transmembrane</keyword>
<evidence type="ECO:0000313" key="9">
    <source>
        <dbReference type="EMBL" id="THV23174.1"/>
    </source>
</evidence>
<dbReference type="Proteomes" id="UP000308828">
    <property type="component" value="Unassembled WGS sequence"/>
</dbReference>
<dbReference type="InterPro" id="IPR051310">
    <property type="entry name" value="MCP_chemotaxis"/>
</dbReference>
<keyword evidence="6" id="KW-0472">Membrane</keyword>
<keyword evidence="4" id="KW-0807">Transducer</keyword>
<dbReference type="Pfam" id="PF00672">
    <property type="entry name" value="HAMP"/>
    <property type="match status" value="1"/>
</dbReference>
<dbReference type="PROSITE" id="PS51257">
    <property type="entry name" value="PROKAR_LIPOPROTEIN"/>
    <property type="match status" value="1"/>
</dbReference>
<protein>
    <submittedName>
        <fullName evidence="9">HAMP domain-containing protein</fullName>
    </submittedName>
</protein>
<evidence type="ECO:0000256" key="4">
    <source>
        <dbReference type="PROSITE-ProRule" id="PRU00284"/>
    </source>
</evidence>
<dbReference type="InterPro" id="IPR004090">
    <property type="entry name" value="Chemotax_Me-accpt_rcpt"/>
</dbReference>
<dbReference type="Gene3D" id="1.10.287.950">
    <property type="entry name" value="Methyl-accepting chemotaxis protein"/>
    <property type="match status" value="1"/>
</dbReference>
<dbReference type="GO" id="GO:0004888">
    <property type="term" value="F:transmembrane signaling receptor activity"/>
    <property type="evidence" value="ECO:0007669"/>
    <property type="project" value="InterPro"/>
</dbReference>
<dbReference type="InterPro" id="IPR003660">
    <property type="entry name" value="HAMP_dom"/>
</dbReference>
<dbReference type="AlphaFoldDB" id="A0A4S8P5T6"/>
<dbReference type="InterPro" id="IPR004089">
    <property type="entry name" value="MCPsignal_dom"/>
</dbReference>
<dbReference type="CDD" id="cd06225">
    <property type="entry name" value="HAMP"/>
    <property type="match status" value="1"/>
</dbReference>